<name>A0A915I120_ROMCU</name>
<keyword evidence="1" id="KW-1185">Reference proteome</keyword>
<evidence type="ECO:0000313" key="2">
    <source>
        <dbReference type="WBParaSite" id="nRc.2.0.1.t07823-RA"/>
    </source>
</evidence>
<protein>
    <submittedName>
        <fullName evidence="2">Secreted protein</fullName>
    </submittedName>
</protein>
<reference evidence="2" key="1">
    <citation type="submission" date="2022-11" db="UniProtKB">
        <authorList>
            <consortium name="WormBaseParasite"/>
        </authorList>
    </citation>
    <scope>IDENTIFICATION</scope>
</reference>
<proteinExistence type="predicted"/>
<sequence length="108" mass="12452">MQPCGILGVNCSWRNLRTSFFLTALLSKSRGDFGNECCNENHSRCLYRLRQRTQSNVPIVQITVETTTRKAMTSLNKVHCIKDIRYHERSNISSGLKINRVYANLENM</sequence>
<organism evidence="1 2">
    <name type="scientific">Romanomermis culicivorax</name>
    <name type="common">Nematode worm</name>
    <dbReference type="NCBI Taxonomy" id="13658"/>
    <lineage>
        <taxon>Eukaryota</taxon>
        <taxon>Metazoa</taxon>
        <taxon>Ecdysozoa</taxon>
        <taxon>Nematoda</taxon>
        <taxon>Enoplea</taxon>
        <taxon>Dorylaimia</taxon>
        <taxon>Mermithida</taxon>
        <taxon>Mermithoidea</taxon>
        <taxon>Mermithidae</taxon>
        <taxon>Romanomermis</taxon>
    </lineage>
</organism>
<evidence type="ECO:0000313" key="1">
    <source>
        <dbReference type="Proteomes" id="UP000887565"/>
    </source>
</evidence>
<dbReference type="WBParaSite" id="nRc.2.0.1.t07823-RA">
    <property type="protein sequence ID" value="nRc.2.0.1.t07823-RA"/>
    <property type="gene ID" value="nRc.2.0.1.g07823"/>
</dbReference>
<accession>A0A915I120</accession>
<dbReference type="Proteomes" id="UP000887565">
    <property type="component" value="Unplaced"/>
</dbReference>
<dbReference type="AlphaFoldDB" id="A0A915I120"/>